<feature type="transmembrane region" description="Helical" evidence="1">
    <location>
        <begin position="20"/>
        <end position="41"/>
    </location>
</feature>
<keyword evidence="1" id="KW-0472">Membrane</keyword>
<evidence type="ECO:0008006" key="4">
    <source>
        <dbReference type="Google" id="ProtNLM"/>
    </source>
</evidence>
<feature type="transmembrane region" description="Helical" evidence="1">
    <location>
        <begin position="71"/>
        <end position="92"/>
    </location>
</feature>
<keyword evidence="3" id="KW-1185">Reference proteome</keyword>
<gene>
    <name evidence="2" type="ORF">H9X54_006625</name>
</gene>
<keyword evidence="1" id="KW-0812">Transmembrane</keyword>
<dbReference type="EMBL" id="JACSOD020000462">
    <property type="protein sequence ID" value="MBM6498975.1"/>
    <property type="molecule type" value="Genomic_DNA"/>
</dbReference>
<organism evidence="2 3">
    <name type="scientific">Flavobacterium macrobrachii</name>
    <dbReference type="NCBI Taxonomy" id="591204"/>
    <lineage>
        <taxon>Bacteria</taxon>
        <taxon>Pseudomonadati</taxon>
        <taxon>Bacteroidota</taxon>
        <taxon>Flavobacteriia</taxon>
        <taxon>Flavobacteriales</taxon>
        <taxon>Flavobacteriaceae</taxon>
        <taxon>Flavobacterium</taxon>
    </lineage>
</organism>
<evidence type="ECO:0000313" key="3">
    <source>
        <dbReference type="Proteomes" id="UP000759529"/>
    </source>
</evidence>
<comment type="caution">
    <text evidence="2">The sequence shown here is derived from an EMBL/GenBank/DDBJ whole genome shotgun (WGS) entry which is preliminary data.</text>
</comment>
<proteinExistence type="predicted"/>
<keyword evidence="1" id="KW-1133">Transmembrane helix</keyword>
<accession>A0ABS2CVL7</accession>
<protein>
    <recommendedName>
        <fullName evidence="4">SMODS-associating 2TM beta-strand rich effector domain-containing protein</fullName>
    </recommendedName>
</protein>
<evidence type="ECO:0000313" key="2">
    <source>
        <dbReference type="EMBL" id="MBM6498975.1"/>
    </source>
</evidence>
<evidence type="ECO:0000256" key="1">
    <source>
        <dbReference type="SAM" id="Phobius"/>
    </source>
</evidence>
<sequence length="255" mass="30088">MDLLTSIFDEIKSRFGNRLVINVIIYWLLFNWKITVALFWYDTTQIEAEGCRSTFEFISDQLENNSHWCLVFIYSLISTVLLPIIKMLILVFDAEVKVSRTNWISKVEKDNLFNRAEKLQKSFNDISNVSFLNGKWEFKETNKQLENMSLGKNNDIDLSTINYVININKSQISTISIEGKDAFEKDKYLIKDFTFNAGGNYIFFKKLLNKDFTFDYTGDYEKEILAYLNIEYDFNGRIKLTGYENFNYVEYVKLI</sequence>
<dbReference type="Proteomes" id="UP000759529">
    <property type="component" value="Unassembled WGS sequence"/>
</dbReference>
<name>A0ABS2CVL7_9FLAO</name>
<dbReference type="RefSeq" id="WP_187658012.1">
    <property type="nucleotide sequence ID" value="NZ_JACSOD020000462.1"/>
</dbReference>
<reference evidence="2 3" key="1">
    <citation type="submission" date="2021-02" db="EMBL/GenBank/DDBJ databases">
        <authorList>
            <person name="Jung H.S."/>
            <person name="Chun B.H."/>
            <person name="Jeon C.O."/>
        </authorList>
    </citation>
    <scope>NUCLEOTIDE SEQUENCE [LARGE SCALE GENOMIC DNA]</scope>
    <source>
        <strain evidence="2 3">LMG 25203</strain>
    </source>
</reference>